<dbReference type="AlphaFoldDB" id="A0A7R9Q583"/>
<dbReference type="GO" id="GO:0016020">
    <property type="term" value="C:membrane"/>
    <property type="evidence" value="ECO:0007669"/>
    <property type="project" value="TreeGrafter"/>
</dbReference>
<evidence type="ECO:0000256" key="5">
    <source>
        <dbReference type="ARBA" id="ARBA00023123"/>
    </source>
</evidence>
<keyword evidence="7 8" id="KW-0009">Actin-binding</keyword>
<dbReference type="EMBL" id="CAJPIZ010011469">
    <property type="protein sequence ID" value="CAG2113164.1"/>
    <property type="molecule type" value="Genomic_DNA"/>
</dbReference>
<dbReference type="PANTHER" id="PTHR13140">
    <property type="entry name" value="MYOSIN"/>
    <property type="match status" value="1"/>
</dbReference>
<dbReference type="InterPro" id="IPR001609">
    <property type="entry name" value="Myosin_head_motor_dom-like"/>
</dbReference>
<dbReference type="PROSITE" id="PS51456">
    <property type="entry name" value="MYOSIN_MOTOR"/>
    <property type="match status" value="1"/>
</dbReference>
<accession>A0A7R9Q583</accession>
<dbReference type="GO" id="GO:0051015">
    <property type="term" value="F:actin filament binding"/>
    <property type="evidence" value="ECO:0007669"/>
    <property type="project" value="TreeGrafter"/>
</dbReference>
<evidence type="ECO:0000256" key="7">
    <source>
        <dbReference type="ARBA" id="ARBA00023203"/>
    </source>
</evidence>
<feature type="region of interest" description="Actin-binding" evidence="8">
    <location>
        <begin position="168"/>
        <end position="190"/>
    </location>
</feature>
<dbReference type="SMART" id="SM00242">
    <property type="entry name" value="MYSc"/>
    <property type="match status" value="1"/>
</dbReference>
<evidence type="ECO:0000313" key="11">
    <source>
        <dbReference type="EMBL" id="CAD7632734.1"/>
    </source>
</evidence>
<feature type="region of interest" description="Disordered" evidence="9">
    <location>
        <begin position="135"/>
        <end position="156"/>
    </location>
</feature>
<gene>
    <name evidence="11" type="ORF">OSB1V03_LOCUS13136</name>
</gene>
<dbReference type="Gene3D" id="1.20.58.60">
    <property type="match status" value="2"/>
</dbReference>
<proteinExistence type="inferred from homology"/>
<keyword evidence="2" id="KW-0547">Nucleotide-binding</keyword>
<dbReference type="GO" id="GO:0007015">
    <property type="term" value="P:actin filament organization"/>
    <property type="evidence" value="ECO:0007669"/>
    <property type="project" value="TreeGrafter"/>
</dbReference>
<dbReference type="OrthoDB" id="6413327at2759"/>
<evidence type="ECO:0000256" key="2">
    <source>
        <dbReference type="ARBA" id="ARBA00022741"/>
    </source>
</evidence>
<feature type="compositionally biased region" description="Gly residues" evidence="9">
    <location>
        <begin position="135"/>
        <end position="148"/>
    </location>
</feature>
<evidence type="ECO:0000259" key="10">
    <source>
        <dbReference type="PROSITE" id="PS51456"/>
    </source>
</evidence>
<dbReference type="GO" id="GO:0005524">
    <property type="term" value="F:ATP binding"/>
    <property type="evidence" value="ECO:0007669"/>
    <property type="project" value="UniProtKB-KW"/>
</dbReference>
<dbReference type="EMBL" id="OC866044">
    <property type="protein sequence ID" value="CAD7632734.1"/>
    <property type="molecule type" value="Genomic_DNA"/>
</dbReference>
<dbReference type="GO" id="GO:0000146">
    <property type="term" value="F:microfilament motor activity"/>
    <property type="evidence" value="ECO:0007669"/>
    <property type="project" value="TreeGrafter"/>
</dbReference>
<dbReference type="Gene3D" id="3.40.850.10">
    <property type="entry name" value="Kinesin motor domain"/>
    <property type="match status" value="1"/>
</dbReference>
<evidence type="ECO:0000313" key="12">
    <source>
        <dbReference type="Proteomes" id="UP000759131"/>
    </source>
</evidence>
<sequence length="448" mass="50519">MFVLEQEEYKREGINWDFIDFGMDLLACIELIEKPMGILSILEEESMFPKASDKTFEEKLKTNHLGKSPNFVKPKPPKPGCQEAHFAIVHYAGTVPYNVTGWLEKNKDPLNDCVVDQFKHGSNTLIQAIFEDHPGLGGGDDGGKGGKGGGRKKGSGFQTVSGLYREQLGKLMTSLGSTHPHFVRCIIPNEMKQPGVIDSHLVMHQLTCNGVLEGIRICRKGFPNRMLYPDFKQRYTILAAASVPPGFVDARQVAGKVCEAIEYTILAAAAVPKGFVDAKAVAEKVIEFIQLDENDFRFGSTKASTICPQPSVYLYTILAPTILPKGFVDAKVATEKLVKATNIDEGEYRLGNTKIFFRAGVLGRLEEMRDERLGKILTWLQGWIRWYQVKKSFKKLQEQRIALLVIQRNLRKFLTLRNWLWWKLYSKVKPLLNVARVEDELKALEDKL</sequence>
<evidence type="ECO:0000256" key="8">
    <source>
        <dbReference type="PROSITE-ProRule" id="PRU00782"/>
    </source>
</evidence>
<keyword evidence="3" id="KW-0067">ATP-binding</keyword>
<evidence type="ECO:0000256" key="9">
    <source>
        <dbReference type="SAM" id="MobiDB-lite"/>
    </source>
</evidence>
<keyword evidence="6" id="KW-0505">Motor protein</keyword>
<evidence type="ECO:0000256" key="1">
    <source>
        <dbReference type="ARBA" id="ARBA00008314"/>
    </source>
</evidence>
<dbReference type="Pfam" id="PF00063">
    <property type="entry name" value="Myosin_head"/>
    <property type="match status" value="1"/>
</dbReference>
<feature type="non-terminal residue" evidence="11">
    <location>
        <position position="448"/>
    </location>
</feature>
<dbReference type="Gene3D" id="1.20.58.530">
    <property type="match status" value="1"/>
</dbReference>
<keyword evidence="12" id="KW-1185">Reference proteome</keyword>
<dbReference type="Proteomes" id="UP000759131">
    <property type="component" value="Unassembled WGS sequence"/>
</dbReference>
<dbReference type="FunFam" id="1.20.58.530:FF:000001">
    <property type="entry name" value="Myosin heavy chain"/>
    <property type="match status" value="1"/>
</dbReference>
<evidence type="ECO:0000256" key="4">
    <source>
        <dbReference type="ARBA" id="ARBA00023054"/>
    </source>
</evidence>
<dbReference type="PANTHER" id="PTHR13140:SF857">
    <property type="entry name" value="MYOSIN-11"/>
    <property type="match status" value="1"/>
</dbReference>
<reference evidence="11" key="1">
    <citation type="submission" date="2020-11" db="EMBL/GenBank/DDBJ databases">
        <authorList>
            <person name="Tran Van P."/>
        </authorList>
    </citation>
    <scope>NUCLEOTIDE SEQUENCE</scope>
</reference>
<dbReference type="InterPro" id="IPR036961">
    <property type="entry name" value="Kinesin_motor_dom_sf"/>
</dbReference>
<dbReference type="GO" id="GO:0005737">
    <property type="term" value="C:cytoplasm"/>
    <property type="evidence" value="ECO:0007669"/>
    <property type="project" value="TreeGrafter"/>
</dbReference>
<protein>
    <recommendedName>
        <fullName evidence="10">Myosin motor domain-containing protein</fullName>
    </recommendedName>
</protein>
<keyword evidence="5 8" id="KW-0518">Myosin</keyword>
<dbReference type="Gene3D" id="1.20.5.4820">
    <property type="match status" value="1"/>
</dbReference>
<dbReference type="SUPFAM" id="SSF52540">
    <property type="entry name" value="P-loop containing nucleoside triphosphate hydrolases"/>
    <property type="match status" value="1"/>
</dbReference>
<dbReference type="GO" id="GO:0016459">
    <property type="term" value="C:myosin complex"/>
    <property type="evidence" value="ECO:0007669"/>
    <property type="project" value="UniProtKB-KW"/>
</dbReference>
<evidence type="ECO:0000256" key="3">
    <source>
        <dbReference type="ARBA" id="ARBA00022840"/>
    </source>
</evidence>
<dbReference type="InterPro" id="IPR027417">
    <property type="entry name" value="P-loop_NTPase"/>
</dbReference>
<comment type="similarity">
    <text evidence="1 8">Belongs to the TRAFAC class myosin-kinesin ATPase superfamily. Myosin family.</text>
</comment>
<evidence type="ECO:0000256" key="6">
    <source>
        <dbReference type="ARBA" id="ARBA00023175"/>
    </source>
</evidence>
<organism evidence="11">
    <name type="scientific">Medioppia subpectinata</name>
    <dbReference type="NCBI Taxonomy" id="1979941"/>
    <lineage>
        <taxon>Eukaryota</taxon>
        <taxon>Metazoa</taxon>
        <taxon>Ecdysozoa</taxon>
        <taxon>Arthropoda</taxon>
        <taxon>Chelicerata</taxon>
        <taxon>Arachnida</taxon>
        <taxon>Acari</taxon>
        <taxon>Acariformes</taxon>
        <taxon>Sarcoptiformes</taxon>
        <taxon>Oribatida</taxon>
        <taxon>Brachypylina</taxon>
        <taxon>Oppioidea</taxon>
        <taxon>Oppiidae</taxon>
        <taxon>Medioppia</taxon>
    </lineage>
</organism>
<feature type="domain" description="Myosin motor" evidence="10">
    <location>
        <begin position="1"/>
        <end position="370"/>
    </location>
</feature>
<comment type="caution">
    <text evidence="8">Lacks conserved residue(s) required for the propagation of feature annotation.</text>
</comment>
<name>A0A7R9Q583_9ACAR</name>
<keyword evidence="4" id="KW-0175">Coiled coil</keyword>